<reference evidence="1" key="1">
    <citation type="submission" date="2021-10" db="EMBL/GenBank/DDBJ databases">
        <title>Tropical sea cucumber genome reveals ecological adaptation and Cuvierian tubules defense mechanism.</title>
        <authorList>
            <person name="Chen T."/>
        </authorList>
    </citation>
    <scope>NUCLEOTIDE SEQUENCE</scope>
    <source>
        <strain evidence="1">Nanhai2018</strain>
        <tissue evidence="1">Muscle</tissue>
    </source>
</reference>
<sequence>MRNFSCRTINGFRHLQLGRGWVVLLLCDSSSTSSACSNKKYLITLILLQG</sequence>
<organism evidence="1 2">
    <name type="scientific">Holothuria leucospilota</name>
    <name type="common">Black long sea cucumber</name>
    <name type="synonym">Mertensiothuria leucospilota</name>
    <dbReference type="NCBI Taxonomy" id="206669"/>
    <lineage>
        <taxon>Eukaryota</taxon>
        <taxon>Metazoa</taxon>
        <taxon>Echinodermata</taxon>
        <taxon>Eleutherozoa</taxon>
        <taxon>Echinozoa</taxon>
        <taxon>Holothuroidea</taxon>
        <taxon>Aspidochirotacea</taxon>
        <taxon>Aspidochirotida</taxon>
        <taxon>Holothuriidae</taxon>
        <taxon>Holothuria</taxon>
    </lineage>
</organism>
<evidence type="ECO:0000313" key="2">
    <source>
        <dbReference type="Proteomes" id="UP001152320"/>
    </source>
</evidence>
<accession>A0A9Q1H9A1</accession>
<proteinExistence type="predicted"/>
<evidence type="ECO:0000313" key="1">
    <source>
        <dbReference type="EMBL" id="KAJ8037243.1"/>
    </source>
</evidence>
<comment type="caution">
    <text evidence="1">The sequence shown here is derived from an EMBL/GenBank/DDBJ whole genome shotgun (WGS) entry which is preliminary data.</text>
</comment>
<gene>
    <name evidence="1" type="ORF">HOLleu_18013</name>
</gene>
<dbReference type="EMBL" id="JAIZAY010000008">
    <property type="protein sequence ID" value="KAJ8037243.1"/>
    <property type="molecule type" value="Genomic_DNA"/>
</dbReference>
<dbReference type="Proteomes" id="UP001152320">
    <property type="component" value="Chromosome 8"/>
</dbReference>
<dbReference type="AlphaFoldDB" id="A0A9Q1H9A1"/>
<keyword evidence="2" id="KW-1185">Reference proteome</keyword>
<name>A0A9Q1H9A1_HOLLE</name>
<protein>
    <submittedName>
        <fullName evidence="1">Uncharacterized protein</fullName>
    </submittedName>
</protein>